<evidence type="ECO:0000313" key="2">
    <source>
        <dbReference type="EMBL" id="PNG99456.1"/>
    </source>
</evidence>
<comment type="caution">
    <text evidence="2">The sequence shown here is derived from an EMBL/GenBank/DDBJ whole genome shotgun (WGS) entry which is preliminary data.</text>
</comment>
<dbReference type="AlphaFoldDB" id="A0A2J7ZGR5"/>
<dbReference type="OrthoDB" id="10283113at2759"/>
<organism evidence="2 3">
    <name type="scientific">Tetrabaena socialis</name>
    <dbReference type="NCBI Taxonomy" id="47790"/>
    <lineage>
        <taxon>Eukaryota</taxon>
        <taxon>Viridiplantae</taxon>
        <taxon>Chlorophyta</taxon>
        <taxon>core chlorophytes</taxon>
        <taxon>Chlorophyceae</taxon>
        <taxon>CS clade</taxon>
        <taxon>Chlamydomonadales</taxon>
        <taxon>Tetrabaenaceae</taxon>
        <taxon>Tetrabaena</taxon>
    </lineage>
</organism>
<feature type="transmembrane region" description="Helical" evidence="1">
    <location>
        <begin position="80"/>
        <end position="103"/>
    </location>
</feature>
<accession>A0A2J7ZGR5</accession>
<evidence type="ECO:0000313" key="3">
    <source>
        <dbReference type="Proteomes" id="UP000236333"/>
    </source>
</evidence>
<proteinExistence type="predicted"/>
<sequence length="106" mass="11394">MDCGPSCALSYEWQRLGWSAAALPLASSLFTPAPSPLHHLPLPRPRLPACPPTRSASQVRKAPRRAKSLASDFPLGATGLYLSLAAFVAFICSALYWVVVVAYPKD</sequence>
<dbReference type="EMBL" id="PGGS01002869">
    <property type="protein sequence ID" value="PNG99456.1"/>
    <property type="molecule type" value="Genomic_DNA"/>
</dbReference>
<protein>
    <submittedName>
        <fullName evidence="2">Uncharacterized protein</fullName>
    </submittedName>
</protein>
<reference evidence="2 3" key="1">
    <citation type="journal article" date="2017" name="Mol. Biol. Evol.">
        <title>The 4-celled Tetrabaena socialis nuclear genome reveals the essential components for genetic control of cell number at the origin of multicellularity in the volvocine lineage.</title>
        <authorList>
            <person name="Featherston J."/>
            <person name="Arakaki Y."/>
            <person name="Hanschen E.R."/>
            <person name="Ferris P.J."/>
            <person name="Michod R.E."/>
            <person name="Olson B.J.S.C."/>
            <person name="Nozaki H."/>
            <person name="Durand P.M."/>
        </authorList>
    </citation>
    <scope>NUCLEOTIDE SEQUENCE [LARGE SCALE GENOMIC DNA]</scope>
    <source>
        <strain evidence="2 3">NIES-571</strain>
    </source>
</reference>
<keyword evidence="1" id="KW-1133">Transmembrane helix</keyword>
<keyword evidence="1" id="KW-0472">Membrane</keyword>
<dbReference type="Proteomes" id="UP000236333">
    <property type="component" value="Unassembled WGS sequence"/>
</dbReference>
<name>A0A2J7ZGR5_9CHLO</name>
<evidence type="ECO:0000256" key="1">
    <source>
        <dbReference type="SAM" id="Phobius"/>
    </source>
</evidence>
<keyword evidence="3" id="KW-1185">Reference proteome</keyword>
<keyword evidence="1" id="KW-0812">Transmembrane</keyword>
<gene>
    <name evidence="2" type="ORF">TSOC_014765</name>
</gene>